<name>A0A1Q8YKU7_9BURK</name>
<organism evidence="1 2">
    <name type="scientific">Rhodoferax antarcticus ANT.BR</name>
    <dbReference type="NCBI Taxonomy" id="1111071"/>
    <lineage>
        <taxon>Bacteria</taxon>
        <taxon>Pseudomonadati</taxon>
        <taxon>Pseudomonadota</taxon>
        <taxon>Betaproteobacteria</taxon>
        <taxon>Burkholderiales</taxon>
        <taxon>Comamonadaceae</taxon>
        <taxon>Rhodoferax</taxon>
    </lineage>
</organism>
<evidence type="ECO:0000313" key="2">
    <source>
        <dbReference type="Proteomes" id="UP000185911"/>
    </source>
</evidence>
<evidence type="ECO:0000313" key="1">
    <source>
        <dbReference type="EMBL" id="OLP08567.1"/>
    </source>
</evidence>
<dbReference type="AlphaFoldDB" id="A0A1Q8YKU7"/>
<reference evidence="1 2" key="1">
    <citation type="submission" date="2017-01" db="EMBL/GenBank/DDBJ databases">
        <title>Genome sequence of Rhodoferax antarcticus ANT.BR, a psychrophilic purple nonsulfur bacterium from an Antarctic microbial mat.</title>
        <authorList>
            <person name="Baker J."/>
            <person name="Riester C."/>
            <person name="Skinner B."/>
            <person name="Newell A."/>
            <person name="Swingley W."/>
            <person name="Madigan M."/>
            <person name="Jung D."/>
            <person name="Asao M."/>
            <person name="Chen M."/>
            <person name="Loughlin P."/>
            <person name="Pan H."/>
            <person name="Lin S."/>
            <person name="Li N."/>
            <person name="Shaw J."/>
            <person name="Prado M."/>
            <person name="Sherman C."/>
            <person name="Li X."/>
            <person name="Tang J."/>
            <person name="Blankenship R."/>
            <person name="Zhao T."/>
            <person name="Touchman J."/>
            <person name="Sattley M."/>
        </authorList>
    </citation>
    <scope>NUCLEOTIDE SEQUENCE [LARGE SCALE GENOMIC DNA]</scope>
    <source>
        <strain evidence="1 2">ANT.BR</strain>
    </source>
</reference>
<accession>A0A1Q8YKU7</accession>
<dbReference type="Proteomes" id="UP000185911">
    <property type="component" value="Unassembled WGS sequence"/>
</dbReference>
<proteinExistence type="predicted"/>
<sequence length="46" mass="5010">MLASRLERFDLGLQSTQGQGLNRLSPAEKFISNQPLALTPKAQVAL</sequence>
<gene>
    <name evidence="1" type="ORF">BLL52_0174</name>
</gene>
<keyword evidence="2" id="KW-1185">Reference proteome</keyword>
<comment type="caution">
    <text evidence="1">The sequence shown here is derived from an EMBL/GenBank/DDBJ whole genome shotgun (WGS) entry which is preliminary data.</text>
</comment>
<dbReference type="EMBL" id="MSYM01000001">
    <property type="protein sequence ID" value="OLP08567.1"/>
    <property type="molecule type" value="Genomic_DNA"/>
</dbReference>
<protein>
    <submittedName>
        <fullName evidence="1">Uncharacterized protein</fullName>
    </submittedName>
</protein>